<accession>A0A1I0E398</accession>
<evidence type="ECO:0000256" key="1">
    <source>
        <dbReference type="SAM" id="MobiDB-lite"/>
    </source>
</evidence>
<evidence type="ECO:0000313" key="2">
    <source>
        <dbReference type="EMBL" id="SET39345.1"/>
    </source>
</evidence>
<dbReference type="RefSeq" id="WP_090659815.1">
    <property type="nucleotide sequence ID" value="NZ_FOIA01000024.1"/>
</dbReference>
<keyword evidence="3" id="KW-1185">Reference proteome</keyword>
<name>A0A1I0E398_9PROT</name>
<protein>
    <submittedName>
        <fullName evidence="2">Uncharacterized protein</fullName>
    </submittedName>
</protein>
<feature type="region of interest" description="Disordered" evidence="1">
    <location>
        <begin position="641"/>
        <end position="660"/>
    </location>
</feature>
<sequence>MNTHADKKPENENTSAVINTAKKLNVNRSNPQFVDNRSETAARNALRETINNSEQVKQLSAFREMVSGSTRTKQQCAISKFSASTRPAVRNGKTSLQANTKTDVVQRHVIQLEYDADAKLESVRTKKDEAIEKLKSGNYLDAINLHTEIKEITQDLNERRASGRDKVYNKHANGSVDFLKAVIKAFQEIPQPKVDELTEKFENLFIEYKALYNDAFDQIANAIAAKNDLKEYNEKIELVGKQHREKYGKLEELFKPIFSFNEALEKDKDIQYSLEKDRSSSISGSALKTLDFAKIKKPYKKNRKLLFTQLKQKKTTIKNYEKDTENEPLRKNTALTLLAGTEERKSKIVELFKNDFGKQLQIFNQINKKHRKDPIEDVVKLFGDIGLEHVANTLQLIDKIGGKGSIAEINDYQKKARATKDKPSLTGATGFLESLEYDFLARLTRFMIEVGKICNLGDIKSLWEKAAKNNHTDETILLFSGAYIPETLAGSEADIGMAFAQKTGNSTPADWGKLLGINAWEKEHLLALAKAFDENNGNATAEQWVKTAKADPALKTRPDEVRATTRLNMFANEDWYDNYDISIKGSSARKAQKKYTQLLYALLGDKNLTGLGDISFDNIKDDFLSMLIFFHRHIASFDSGTGQGFDREKTGEGKYARSNKDHPLNEQYKDLLSQEGVNTKDLLQPLNTALLDLQGGGWVQSTGTKGAATYRTGRKGVASAGLPTHNLKLLQDQQEIIGVSSDKKKAKGTFFKDPKLTTVPKISRSVDNDTSITDTLIEKQKEALKDKISTTYANKNFHDGLLQDRGALVTKISTVINSISGGDQVLNAIGSEDHPSLILKVPKPAKYRYKNTDYDTTKQILPDIATDFNSAPGQEIKITERGSFGFQRPTIADTGESVRLWPGYTPVESLLPGLKALVENLASKKTGVPLTKIGDLDALKTDTKQPVLYIEALKTAMRHAFIVLQRKIDSNAPNEKKRVYEWLKSRMLIKLQQAGILLAKGNTLFDGVSTPTQKEKNKHFAITADMTDKLQEYAMLLSATTLDNTTNPNSDHTTPGKFKDTNDVYEKKVISKLSATDYRVFYLDSGEQALVIAGMLANRFQQGKDESNSRVSRSQYISKNPYFEIGVFGGDRRSNLEKDESGNSGKIVHADLSPVITEGRTRPKPKSETQTEVKRTWQDAKGDVNRRDVIPIIDITNSSIDEAVNLGKMPDSFIIVESLTKHQQLGADKFIMGRLIAVSNAEGTKDPNKLVKTNFLDLAQKIVGPVANEAYNPLLAKIRANMDRALYSNDLA</sequence>
<proteinExistence type="predicted"/>
<feature type="compositionally biased region" description="Basic and acidic residues" evidence="1">
    <location>
        <begin position="1159"/>
        <end position="1177"/>
    </location>
</feature>
<feature type="compositionally biased region" description="Basic and acidic residues" evidence="1">
    <location>
        <begin position="645"/>
        <end position="660"/>
    </location>
</feature>
<dbReference type="EMBL" id="FOIA01000024">
    <property type="protein sequence ID" value="SET39345.1"/>
    <property type="molecule type" value="Genomic_DNA"/>
</dbReference>
<organism evidence="2 3">
    <name type="scientific">Nitrosomonas marina</name>
    <dbReference type="NCBI Taxonomy" id="917"/>
    <lineage>
        <taxon>Bacteria</taxon>
        <taxon>Pseudomonadati</taxon>
        <taxon>Pseudomonadota</taxon>
        <taxon>Betaproteobacteria</taxon>
        <taxon>Nitrosomonadales</taxon>
        <taxon>Nitrosomonadaceae</taxon>
        <taxon>Nitrosomonas</taxon>
    </lineage>
</organism>
<dbReference type="Proteomes" id="UP000199345">
    <property type="component" value="Unassembled WGS sequence"/>
</dbReference>
<reference evidence="3" key="1">
    <citation type="submission" date="2016-10" db="EMBL/GenBank/DDBJ databases">
        <authorList>
            <person name="Varghese N."/>
            <person name="Submissions S."/>
        </authorList>
    </citation>
    <scope>NUCLEOTIDE SEQUENCE [LARGE SCALE GENOMIC DNA]</scope>
    <source>
        <strain evidence="3">Nm71</strain>
    </source>
</reference>
<gene>
    <name evidence="2" type="ORF">SAMN05216326_12445</name>
</gene>
<evidence type="ECO:0000313" key="3">
    <source>
        <dbReference type="Proteomes" id="UP000199345"/>
    </source>
</evidence>
<feature type="region of interest" description="Disordered" evidence="1">
    <location>
        <begin position="1157"/>
        <end position="1177"/>
    </location>
</feature>
<dbReference type="OrthoDB" id="6316384at2"/>